<dbReference type="KEGG" id="phm:PSMK_09000"/>
<dbReference type="InterPro" id="IPR036390">
    <property type="entry name" value="WH_DNA-bd_sf"/>
</dbReference>
<dbReference type="PANTHER" id="PTHR30136:SF24">
    <property type="entry name" value="HTH-TYPE TRANSCRIPTIONAL REPRESSOR ALLR"/>
    <property type="match status" value="1"/>
</dbReference>
<gene>
    <name evidence="6" type="ordered locus">PSMK_09000</name>
    <name evidence="7" type="ordered locus">PSMK_09320</name>
</gene>
<dbReference type="EMBL" id="AP012338">
    <property type="protein sequence ID" value="BAM03059.1"/>
    <property type="molecule type" value="Genomic_DNA"/>
</dbReference>
<dbReference type="SUPFAM" id="SSF46785">
    <property type="entry name" value="Winged helix' DNA-binding domain"/>
    <property type="match status" value="1"/>
</dbReference>
<dbReference type="InterPro" id="IPR014757">
    <property type="entry name" value="Tscrpt_reg_IclR_C"/>
</dbReference>
<dbReference type="SMART" id="SM00346">
    <property type="entry name" value="HTH_ICLR"/>
    <property type="match status" value="1"/>
</dbReference>
<dbReference type="PROSITE" id="PS51077">
    <property type="entry name" value="HTH_ICLR"/>
    <property type="match status" value="1"/>
</dbReference>
<dbReference type="STRING" id="1142394.PSMK_09000"/>
<dbReference type="KEGG" id="phm:PSMK_09320"/>
<evidence type="ECO:0000313" key="6">
    <source>
        <dbReference type="EMBL" id="BAM03059.1"/>
    </source>
</evidence>
<dbReference type="RefSeq" id="WP_014436279.1">
    <property type="nucleotide sequence ID" value="NC_017080.1"/>
</dbReference>
<evidence type="ECO:0000256" key="1">
    <source>
        <dbReference type="ARBA" id="ARBA00023015"/>
    </source>
</evidence>
<sequence>MESTVLVKAFGILETLAHEQKAMSLAELTEVLSLNKPTIHRILQDLIGLGYVERVGGGVYVLTHKLRRLSQDEGTARLIEVGEPLLAGLHEATEETTNLGVLRQDKVAYLMVLESPQPLRRVEGPGSLDPFHSTALGRAIVSHLPEERWPRLMKGVRLRKQTANTITDKDALVETLRTAKAQGYADEWEENDVGVMCVAVPVLVDGEPLAAVSLTVPLPRIDRARERELVTRLRETAAAFGGAL</sequence>
<dbReference type="Pfam" id="PF09339">
    <property type="entry name" value="HTH_IclR"/>
    <property type="match status" value="1"/>
</dbReference>
<feature type="domain" description="IclR-ED" evidence="5">
    <location>
        <begin position="65"/>
        <end position="244"/>
    </location>
</feature>
<dbReference type="OrthoDB" id="9791752at2"/>
<feature type="domain" description="HTH iclR-type" evidence="4">
    <location>
        <begin position="3"/>
        <end position="64"/>
    </location>
</feature>
<keyword evidence="1" id="KW-0805">Transcription regulation</keyword>
<reference evidence="6 8" key="1">
    <citation type="submission" date="2012-02" db="EMBL/GenBank/DDBJ databases">
        <title>Complete genome sequence of Phycisphaera mikurensis NBRC 102666.</title>
        <authorList>
            <person name="Ankai A."/>
            <person name="Hosoyama A."/>
            <person name="Terui Y."/>
            <person name="Sekine M."/>
            <person name="Fukai R."/>
            <person name="Kato Y."/>
            <person name="Nakamura S."/>
            <person name="Yamada-Narita S."/>
            <person name="Kawakoshi A."/>
            <person name="Fukunaga Y."/>
            <person name="Yamazaki S."/>
            <person name="Fujita N."/>
        </authorList>
    </citation>
    <scope>NUCLEOTIDE SEQUENCE [LARGE SCALE GENOMIC DNA]</scope>
    <source>
        <strain evidence="6">NBRC 102666</strain>
        <strain evidence="8">NBRC 102666 / KCTC 22515 / FYK2301M01</strain>
    </source>
</reference>
<evidence type="ECO:0000256" key="2">
    <source>
        <dbReference type="ARBA" id="ARBA00023125"/>
    </source>
</evidence>
<evidence type="ECO:0000259" key="5">
    <source>
        <dbReference type="PROSITE" id="PS51078"/>
    </source>
</evidence>
<dbReference type="PANTHER" id="PTHR30136">
    <property type="entry name" value="HELIX-TURN-HELIX TRANSCRIPTIONAL REGULATOR, ICLR FAMILY"/>
    <property type="match status" value="1"/>
</dbReference>
<dbReference type="GO" id="GO:0045892">
    <property type="term" value="P:negative regulation of DNA-templated transcription"/>
    <property type="evidence" value="ECO:0007669"/>
    <property type="project" value="TreeGrafter"/>
</dbReference>
<dbReference type="HOGENOM" id="CLU_062618_5_5_0"/>
<dbReference type="Proteomes" id="UP000007881">
    <property type="component" value="Chromosome"/>
</dbReference>
<dbReference type="InterPro" id="IPR050707">
    <property type="entry name" value="HTH_MetabolicPath_Reg"/>
</dbReference>
<dbReference type="Gene3D" id="3.30.450.40">
    <property type="match status" value="1"/>
</dbReference>
<dbReference type="SUPFAM" id="SSF55781">
    <property type="entry name" value="GAF domain-like"/>
    <property type="match status" value="1"/>
</dbReference>
<evidence type="ECO:0000259" key="4">
    <source>
        <dbReference type="PROSITE" id="PS51077"/>
    </source>
</evidence>
<accession>I0ICS1</accession>
<dbReference type="eggNOG" id="COG1414">
    <property type="taxonomic scope" value="Bacteria"/>
</dbReference>
<dbReference type="PROSITE" id="PS51078">
    <property type="entry name" value="ICLR_ED"/>
    <property type="match status" value="1"/>
</dbReference>
<evidence type="ECO:0000313" key="8">
    <source>
        <dbReference type="Proteomes" id="UP000007881"/>
    </source>
</evidence>
<dbReference type="AlphaFoldDB" id="I0ICS1"/>
<dbReference type="EMBL" id="AP012338">
    <property type="protein sequence ID" value="BAM03091.1"/>
    <property type="molecule type" value="Genomic_DNA"/>
</dbReference>
<keyword evidence="3" id="KW-0804">Transcription</keyword>
<keyword evidence="2" id="KW-0238">DNA-binding</keyword>
<organism evidence="6 8">
    <name type="scientific">Phycisphaera mikurensis (strain NBRC 102666 / KCTC 22515 / FYK2301M01)</name>
    <dbReference type="NCBI Taxonomy" id="1142394"/>
    <lineage>
        <taxon>Bacteria</taxon>
        <taxon>Pseudomonadati</taxon>
        <taxon>Planctomycetota</taxon>
        <taxon>Phycisphaerae</taxon>
        <taxon>Phycisphaerales</taxon>
        <taxon>Phycisphaeraceae</taxon>
        <taxon>Phycisphaera</taxon>
    </lineage>
</organism>
<dbReference type="GO" id="GO:0003677">
    <property type="term" value="F:DNA binding"/>
    <property type="evidence" value="ECO:0007669"/>
    <property type="project" value="UniProtKB-KW"/>
</dbReference>
<keyword evidence="8" id="KW-1185">Reference proteome</keyword>
<evidence type="ECO:0000256" key="3">
    <source>
        <dbReference type="ARBA" id="ARBA00023163"/>
    </source>
</evidence>
<dbReference type="GO" id="GO:0003700">
    <property type="term" value="F:DNA-binding transcription factor activity"/>
    <property type="evidence" value="ECO:0007669"/>
    <property type="project" value="TreeGrafter"/>
</dbReference>
<evidence type="ECO:0000313" key="7">
    <source>
        <dbReference type="EMBL" id="BAM03091.1"/>
    </source>
</evidence>
<dbReference type="InterPro" id="IPR005471">
    <property type="entry name" value="Tscrpt_reg_IclR_N"/>
</dbReference>
<proteinExistence type="predicted"/>
<dbReference type="Gene3D" id="1.10.10.10">
    <property type="entry name" value="Winged helix-like DNA-binding domain superfamily/Winged helix DNA-binding domain"/>
    <property type="match status" value="1"/>
</dbReference>
<dbReference type="InterPro" id="IPR036388">
    <property type="entry name" value="WH-like_DNA-bd_sf"/>
</dbReference>
<name>I0ICS1_PHYMF</name>
<dbReference type="Pfam" id="PF01614">
    <property type="entry name" value="IclR_C"/>
    <property type="match status" value="1"/>
</dbReference>
<dbReference type="InterPro" id="IPR029016">
    <property type="entry name" value="GAF-like_dom_sf"/>
</dbReference>
<protein>
    <submittedName>
        <fullName evidence="6">IclR family transcriptional regulator</fullName>
    </submittedName>
</protein>